<dbReference type="InterPro" id="IPR027417">
    <property type="entry name" value="P-loop_NTPase"/>
</dbReference>
<dbReference type="FunFam" id="3.40.50.300:FF:000127">
    <property type="entry name" value="Ribose import ATP-binding protein RbsA"/>
    <property type="match status" value="1"/>
</dbReference>
<evidence type="ECO:0000256" key="3">
    <source>
        <dbReference type="ARBA" id="ARBA00022475"/>
    </source>
</evidence>
<protein>
    <submittedName>
        <fullName evidence="11">Nucleoside ABC transporter ATP-binding protein</fullName>
    </submittedName>
</protein>
<dbReference type="PANTHER" id="PTHR43790:SF4">
    <property type="entry name" value="GUANOSINE IMPORT ATP-BINDING PROTEIN NUPO"/>
    <property type="match status" value="1"/>
</dbReference>
<dbReference type="PANTHER" id="PTHR43790">
    <property type="entry name" value="CARBOHYDRATE TRANSPORT ATP-BINDING PROTEIN MG119-RELATED"/>
    <property type="match status" value="1"/>
</dbReference>
<dbReference type="SMART" id="SM00382">
    <property type="entry name" value="AAA"/>
    <property type="match status" value="2"/>
</dbReference>
<dbReference type="GO" id="GO:0016887">
    <property type="term" value="F:ATP hydrolysis activity"/>
    <property type="evidence" value="ECO:0007669"/>
    <property type="project" value="InterPro"/>
</dbReference>
<dbReference type="GO" id="GO:0005524">
    <property type="term" value="F:ATP binding"/>
    <property type="evidence" value="ECO:0007669"/>
    <property type="project" value="UniProtKB-KW"/>
</dbReference>
<keyword evidence="7" id="KW-1278">Translocase</keyword>
<reference evidence="11 12" key="1">
    <citation type="submission" date="2016-10" db="EMBL/GenBank/DDBJ databases">
        <authorList>
            <person name="de Groot N.N."/>
        </authorList>
    </citation>
    <scope>NUCLEOTIDE SEQUENCE [LARGE SCALE GENOMIC DNA]</scope>
    <source>
        <strain evidence="11 12">MON 2.2</strain>
    </source>
</reference>
<dbReference type="CDD" id="cd03215">
    <property type="entry name" value="ABC_Carb_Monos_II"/>
    <property type="match status" value="1"/>
</dbReference>
<evidence type="ECO:0000313" key="11">
    <source>
        <dbReference type="EMBL" id="SDD80459.1"/>
    </source>
</evidence>
<accession>A0A1G6XQG6</accession>
<evidence type="ECO:0000313" key="12">
    <source>
        <dbReference type="Proteomes" id="UP000198546"/>
    </source>
</evidence>
<dbReference type="Proteomes" id="UP000198546">
    <property type="component" value="Chromosome i"/>
</dbReference>
<dbReference type="Gene3D" id="3.40.50.300">
    <property type="entry name" value="P-loop containing nucleotide triphosphate hydrolases"/>
    <property type="match status" value="2"/>
</dbReference>
<dbReference type="Pfam" id="PF00005">
    <property type="entry name" value="ABC_tran"/>
    <property type="match status" value="2"/>
</dbReference>
<feature type="compositionally biased region" description="Basic and acidic residues" evidence="9">
    <location>
        <begin position="531"/>
        <end position="548"/>
    </location>
</feature>
<evidence type="ECO:0000256" key="9">
    <source>
        <dbReference type="SAM" id="MobiDB-lite"/>
    </source>
</evidence>
<comment type="subcellular location">
    <subcellularLocation>
        <location evidence="1">Cell membrane</location>
        <topology evidence="1">Peripheral membrane protein</topology>
    </subcellularLocation>
</comment>
<keyword evidence="6 11" id="KW-0067">ATP-binding</keyword>
<evidence type="ECO:0000256" key="8">
    <source>
        <dbReference type="ARBA" id="ARBA00023136"/>
    </source>
</evidence>
<feature type="region of interest" description="Disordered" evidence="9">
    <location>
        <begin position="524"/>
        <end position="564"/>
    </location>
</feature>
<evidence type="ECO:0000256" key="2">
    <source>
        <dbReference type="ARBA" id="ARBA00022448"/>
    </source>
</evidence>
<keyword evidence="4" id="KW-0677">Repeat</keyword>
<dbReference type="AlphaFoldDB" id="A0A1G6XQG6"/>
<feature type="compositionally biased region" description="Basic and acidic residues" evidence="9">
    <location>
        <begin position="555"/>
        <end position="564"/>
    </location>
</feature>
<dbReference type="SUPFAM" id="SSF52540">
    <property type="entry name" value="P-loop containing nucleoside triphosphate hydrolases"/>
    <property type="match status" value="2"/>
</dbReference>
<evidence type="ECO:0000259" key="10">
    <source>
        <dbReference type="PROSITE" id="PS50893"/>
    </source>
</evidence>
<gene>
    <name evidence="11" type="ORF">SAMN04489747_1776</name>
</gene>
<dbReference type="GO" id="GO:0005886">
    <property type="term" value="C:plasma membrane"/>
    <property type="evidence" value="ECO:0007669"/>
    <property type="project" value="UniProtKB-SubCell"/>
</dbReference>
<evidence type="ECO:0000256" key="6">
    <source>
        <dbReference type="ARBA" id="ARBA00022840"/>
    </source>
</evidence>
<keyword evidence="12" id="KW-1185">Reference proteome</keyword>
<sequence>MRDVTEIAEGSTRPTTAGVLRLDQITKVFGSLVANDRVSLEIRPGEIHCLLGENGAGKSTLMNQLYGLLQPDGGHILVDEVPQRFGNPRQAIDAGIGMVHQHFMLVDVFTVAENIVLGREPGSAGVLSMRQARQRVRELSARYRLDVEPDARVEDLPIGVQQRVEILKALSNDARYLIFDEPTAVLTPQETDELIEVMRSLRDEGRAIVFITHKLREVRAIADRITVIRRGAVVGEAAPSATESELAEMMVGRAVSLTVAKEPPSPRDVRLSVQHLTVTSPDGLVVVDDVSFDVRGGEIFCVAGVQGNGQSELAEALLGVTAANAGRVELDGVDLSRRPPRDRLSAGLGFVPEDRKHDGFVGSFSVAENMVLNHVDQFASRGLLDLGRIRGHATGLTDEFDVRTQSIDTPVGSLSGGNQQKVVLARELSRPLSLLIASQPTRGVDVGAIEFLHQRIVAERDKGTAVLIVSTELDEVAALADRIAVMYRGRVVGVVGPETSREVLGLMMAGVPHEEALAAASVTTAEEEDARLEAEVEQHRGALQHDEPGPPVRAAHRDDEEKHV</sequence>
<dbReference type="PROSITE" id="PS50893">
    <property type="entry name" value="ABC_TRANSPORTER_2"/>
    <property type="match status" value="2"/>
</dbReference>
<keyword evidence="5" id="KW-0547">Nucleotide-binding</keyword>
<dbReference type="InterPro" id="IPR017871">
    <property type="entry name" value="ABC_transporter-like_CS"/>
</dbReference>
<dbReference type="InterPro" id="IPR003593">
    <property type="entry name" value="AAA+_ATPase"/>
</dbReference>
<keyword evidence="8" id="KW-0472">Membrane</keyword>
<evidence type="ECO:0000256" key="7">
    <source>
        <dbReference type="ARBA" id="ARBA00022967"/>
    </source>
</evidence>
<dbReference type="InterPro" id="IPR003439">
    <property type="entry name" value="ABC_transporter-like_ATP-bd"/>
</dbReference>
<keyword evidence="2" id="KW-0813">Transport</keyword>
<dbReference type="CDD" id="cd03216">
    <property type="entry name" value="ABC_Carb_Monos_I"/>
    <property type="match status" value="1"/>
</dbReference>
<feature type="domain" description="ABC transporter" evidence="10">
    <location>
        <begin position="20"/>
        <end position="255"/>
    </location>
</feature>
<keyword evidence="3" id="KW-1003">Cell membrane</keyword>
<dbReference type="InterPro" id="IPR050107">
    <property type="entry name" value="ABC_carbohydrate_import_ATPase"/>
</dbReference>
<proteinExistence type="predicted"/>
<evidence type="ECO:0000256" key="4">
    <source>
        <dbReference type="ARBA" id="ARBA00022737"/>
    </source>
</evidence>
<dbReference type="PROSITE" id="PS00211">
    <property type="entry name" value="ABC_TRANSPORTER_1"/>
    <property type="match status" value="1"/>
</dbReference>
<dbReference type="EMBL" id="LT629688">
    <property type="protein sequence ID" value="SDD80459.1"/>
    <property type="molecule type" value="Genomic_DNA"/>
</dbReference>
<name>A0A1G6XQG6_9ACTN</name>
<organism evidence="11 12">
    <name type="scientific">Auraticoccus monumenti</name>
    <dbReference type="NCBI Taxonomy" id="675864"/>
    <lineage>
        <taxon>Bacteria</taxon>
        <taxon>Bacillati</taxon>
        <taxon>Actinomycetota</taxon>
        <taxon>Actinomycetes</taxon>
        <taxon>Propionibacteriales</taxon>
        <taxon>Propionibacteriaceae</taxon>
        <taxon>Auraticoccus</taxon>
    </lineage>
</organism>
<dbReference type="OrthoDB" id="3648693at2"/>
<feature type="domain" description="ABC transporter" evidence="10">
    <location>
        <begin position="271"/>
        <end position="513"/>
    </location>
</feature>
<dbReference type="STRING" id="675864.SAMN04489747_1776"/>
<evidence type="ECO:0000256" key="1">
    <source>
        <dbReference type="ARBA" id="ARBA00004202"/>
    </source>
</evidence>
<evidence type="ECO:0000256" key="5">
    <source>
        <dbReference type="ARBA" id="ARBA00022741"/>
    </source>
</evidence>